<feature type="region of interest" description="Disordered" evidence="7">
    <location>
        <begin position="400"/>
        <end position="468"/>
    </location>
</feature>
<dbReference type="EC" id="2.7.13.3" evidence="2"/>
<protein>
    <recommendedName>
        <fullName evidence="2">histidine kinase</fullName>
        <ecNumber evidence="2">2.7.13.3</ecNumber>
    </recommendedName>
</protein>
<evidence type="ECO:0000256" key="5">
    <source>
        <dbReference type="ARBA" id="ARBA00022777"/>
    </source>
</evidence>
<dbReference type="CDD" id="cd17546">
    <property type="entry name" value="REC_hyHK_CKI1_RcsC-like"/>
    <property type="match status" value="1"/>
</dbReference>
<dbReference type="InterPro" id="IPR011006">
    <property type="entry name" value="CheY-like_superfamily"/>
</dbReference>
<dbReference type="RefSeq" id="XP_066075226.1">
    <property type="nucleotide sequence ID" value="XM_066219129.1"/>
</dbReference>
<dbReference type="Gene3D" id="1.10.287.130">
    <property type="match status" value="1"/>
</dbReference>
<feature type="region of interest" description="Disordered" evidence="7">
    <location>
        <begin position="50"/>
        <end position="104"/>
    </location>
</feature>
<evidence type="ECO:0000313" key="10">
    <source>
        <dbReference type="EMBL" id="WWC88463.1"/>
    </source>
</evidence>
<dbReference type="EMBL" id="CP144101">
    <property type="protein sequence ID" value="WWC88463.1"/>
    <property type="molecule type" value="Genomic_DNA"/>
</dbReference>
<feature type="compositionally biased region" description="Polar residues" evidence="7">
    <location>
        <begin position="1314"/>
        <end position="1323"/>
    </location>
</feature>
<evidence type="ECO:0000259" key="8">
    <source>
        <dbReference type="PROSITE" id="PS50109"/>
    </source>
</evidence>
<feature type="compositionally biased region" description="Polar residues" evidence="7">
    <location>
        <begin position="1275"/>
        <end position="1293"/>
    </location>
</feature>
<evidence type="ECO:0000256" key="3">
    <source>
        <dbReference type="ARBA" id="ARBA00022553"/>
    </source>
</evidence>
<feature type="region of interest" description="Disordered" evidence="7">
    <location>
        <begin position="1203"/>
        <end position="1250"/>
    </location>
</feature>
<evidence type="ECO:0000256" key="2">
    <source>
        <dbReference type="ARBA" id="ARBA00012438"/>
    </source>
</evidence>
<dbReference type="Gene3D" id="3.40.50.2300">
    <property type="match status" value="1"/>
</dbReference>
<name>A0AAX4JUH8_9TREE</name>
<feature type="compositionally biased region" description="Basic and acidic residues" evidence="7">
    <location>
        <begin position="1297"/>
        <end position="1307"/>
    </location>
</feature>
<feature type="region of interest" description="Disordered" evidence="7">
    <location>
        <begin position="1335"/>
        <end position="1386"/>
    </location>
</feature>
<feature type="compositionally biased region" description="Basic and acidic residues" evidence="7">
    <location>
        <begin position="458"/>
        <end position="467"/>
    </location>
</feature>
<dbReference type="InterPro" id="IPR003594">
    <property type="entry name" value="HATPase_dom"/>
</dbReference>
<keyword evidence="4" id="KW-0808">Transferase</keyword>
<feature type="domain" description="Histidine kinase" evidence="8">
    <location>
        <begin position="693"/>
        <end position="960"/>
    </location>
</feature>
<dbReference type="InterPro" id="IPR036890">
    <property type="entry name" value="HATPase_C_sf"/>
</dbReference>
<feature type="modified residue" description="4-aspartylphosphate" evidence="6">
    <location>
        <position position="1451"/>
    </location>
</feature>
<dbReference type="InterPro" id="IPR003661">
    <property type="entry name" value="HisK_dim/P_dom"/>
</dbReference>
<feature type="region of interest" description="Disordered" evidence="7">
    <location>
        <begin position="1130"/>
        <end position="1181"/>
    </location>
</feature>
<dbReference type="CDD" id="cd00082">
    <property type="entry name" value="HisKA"/>
    <property type="match status" value="1"/>
</dbReference>
<feature type="compositionally biased region" description="Pro residues" evidence="7">
    <location>
        <begin position="429"/>
        <end position="446"/>
    </location>
</feature>
<dbReference type="Gene3D" id="3.30.565.10">
    <property type="entry name" value="Histidine kinase-like ATPase, C-terminal domain"/>
    <property type="match status" value="1"/>
</dbReference>
<dbReference type="PROSITE" id="PS50109">
    <property type="entry name" value="HIS_KIN"/>
    <property type="match status" value="1"/>
</dbReference>
<accession>A0AAX4JUH8</accession>
<dbReference type="Pfam" id="PF02518">
    <property type="entry name" value="HATPase_c"/>
    <property type="match status" value="1"/>
</dbReference>
<organism evidence="10 11">
    <name type="scientific">Kwoniella dendrophila CBS 6074</name>
    <dbReference type="NCBI Taxonomy" id="1295534"/>
    <lineage>
        <taxon>Eukaryota</taxon>
        <taxon>Fungi</taxon>
        <taxon>Dikarya</taxon>
        <taxon>Basidiomycota</taxon>
        <taxon>Agaricomycotina</taxon>
        <taxon>Tremellomycetes</taxon>
        <taxon>Tremellales</taxon>
        <taxon>Cryptococcaceae</taxon>
        <taxon>Kwoniella</taxon>
    </lineage>
</organism>
<feature type="compositionally biased region" description="Basic and acidic residues" evidence="7">
    <location>
        <begin position="68"/>
        <end position="78"/>
    </location>
</feature>
<comment type="catalytic activity">
    <reaction evidence="1">
        <text>ATP + protein L-histidine = ADP + protein N-phospho-L-histidine.</text>
        <dbReference type="EC" id="2.7.13.3"/>
    </reaction>
</comment>
<dbReference type="GO" id="GO:0009927">
    <property type="term" value="F:histidine phosphotransfer kinase activity"/>
    <property type="evidence" value="ECO:0007669"/>
    <property type="project" value="TreeGrafter"/>
</dbReference>
<dbReference type="InterPro" id="IPR005467">
    <property type="entry name" value="His_kinase_dom"/>
</dbReference>
<dbReference type="GO" id="GO:0005886">
    <property type="term" value="C:plasma membrane"/>
    <property type="evidence" value="ECO:0007669"/>
    <property type="project" value="TreeGrafter"/>
</dbReference>
<feature type="compositionally biased region" description="Polar residues" evidence="7">
    <location>
        <begin position="1167"/>
        <end position="1181"/>
    </location>
</feature>
<dbReference type="PANTHER" id="PTHR43047:SF72">
    <property type="entry name" value="OSMOSENSING HISTIDINE PROTEIN KINASE SLN1"/>
    <property type="match status" value="1"/>
</dbReference>
<feature type="compositionally biased region" description="Low complexity" evidence="7">
    <location>
        <begin position="414"/>
        <end position="428"/>
    </location>
</feature>
<dbReference type="PRINTS" id="PR00344">
    <property type="entry name" value="BCTRLSENSOR"/>
</dbReference>
<evidence type="ECO:0000259" key="9">
    <source>
        <dbReference type="PROSITE" id="PS50110"/>
    </source>
</evidence>
<dbReference type="GeneID" id="91094044"/>
<keyword evidence="3 6" id="KW-0597">Phosphoprotein</keyword>
<keyword evidence="11" id="KW-1185">Reference proteome</keyword>
<gene>
    <name evidence="10" type="ORF">L201_003374</name>
</gene>
<dbReference type="SUPFAM" id="SSF55874">
    <property type="entry name" value="ATPase domain of HSP90 chaperone/DNA topoisomerase II/histidine kinase"/>
    <property type="match status" value="1"/>
</dbReference>
<evidence type="ECO:0000256" key="4">
    <source>
        <dbReference type="ARBA" id="ARBA00022679"/>
    </source>
</evidence>
<proteinExistence type="predicted"/>
<keyword evidence="5" id="KW-0418">Kinase</keyword>
<feature type="domain" description="Response regulatory" evidence="9">
    <location>
        <begin position="1400"/>
        <end position="1523"/>
    </location>
</feature>
<sequence length="1530" mass="170759">MDKDDHVPLNDQAPIGNAEWDQALKCYARDREDAKESSTVVNIGSPIIETSKLHWGASQAPSTQGPEFHSKIRNKAESDDPSSSAKPPLVHHGDSNDSLDAGIGGVPFNHPENIPGPSKTIVETAAEMPIPLDEFDHDNLEFNASMITNEQKQNKDLEPISVAFDTARTIDEPRLESTFQDDDYRSAKNERKRMKAFYEEKGWLPGPIPGRACRLRRRRAIRRLGLVGEEEDGRKAVLCKYAEMAELIFDVPRSIVSIIHDEQEFAYSSTPEKPPETRATAQVACSHVIDIHDNDCWIIADCTRDWRTRNNPLYEDKVYKFFAAAPLRYHGKDGSIVDFGTLNIYDIEPRQSFNQRERLLLMKLSNMLVYQLATLQSEYMAKRSSSMYETSVSFLRRSLLPQPNEPSIRRSLSRHSSQSQPSAPSLSKPQPPPPFPSSQSKLPPPNTSESSPVASKVGPRDSRDARRQALISDQTIFTDAANTLKMMLRADAVVVVNVEDYHLFIKVHDNENGGTLDGKKGYERIKTKEKTIHDYLKGDPWPSDIEPVINYVGRQQNNAEVLGIACDENDPKSSKFHFDTTGVESVLSQFLKKYLETRQFWWDREENDDPLSKRIMDLMPTEAQTALGTTFMGHDGKIKFVMFATWNKPPSSLVDSSMVALPFVWILGGCLMAALAMKKVRDLEQSQISYSNLQAHELRTPLHQILAITQLLRSSMTDLAETPQMTTNLTSTEQVRDLLPFLDAIDTSGKTLHGIVDNILSFLDLKGKEASQSLGDTGLMTTPTGGQASIEVMFEELLRDVIDEDKKSRRANGQSDCHIETIFEIIPPLLGEQVSEDAGGALRKALQKILSNAFKFIDDYGCVEIYLDDVVDLLPPEGCEDLALTKLISITIKDDGRGMDQAFVNDKLGEPWAKEDRYATGSGLSVHLAYRIVDLMGGCMEITSAPGAGTTVQIDVPLPLRSVPFPEIDSPHEPGSRKGSSSSIWQLSLRHDEMEIDRKVCITGFLGQGERIEKLQEALKRQYSKLGCTIVTEVEDAELIVAFGEIEKNLSKSKELFEQALFGTITNDIVFLIDDNHQAEQSVLELEEKYKDNLSIRRFQRPTNPSILRESLFPNHSQRLKDLFQTQKEYENTENGQPKEEDLDRGAINTPHLMSPEGNDMGKPNEVNDNQNNNIHSLPSPMNLNNFINSDWSFANATSSSKSLSNLDQTQRQREGTSPSHTNSVHSSNGKGTSDTEFGNQRSKPNSFYNNDIEETVASLSLGEYFPRLPPPSPGNNQQKKSLSSRNGNNACTATDKLAEESQKSNDETPIGENASNGDFSSSTLRKYSIAPSTSTLLSETTQDQDDSSVSNSIMVSTDSPINSNSRVNSVDHMDIDNSDSSNNQYSENVNELKQREKVKVLVVEDNKINRTILVKILSTKLPIEVFEAEDGDVAVDVFKGLSGPIIVLLDINMPRKDGYQTCIEMRSIENERATRQKSQIIAVTALASDGEKKRGLVECNMDEWYTKPCGKASIIRIVEEASEKLLSEK</sequence>
<dbReference type="PANTHER" id="PTHR43047">
    <property type="entry name" value="TWO-COMPONENT HISTIDINE PROTEIN KINASE"/>
    <property type="match status" value="1"/>
</dbReference>
<dbReference type="PROSITE" id="PS50110">
    <property type="entry name" value="RESPONSE_REGULATORY"/>
    <property type="match status" value="1"/>
</dbReference>
<evidence type="ECO:0000256" key="6">
    <source>
        <dbReference type="PROSITE-ProRule" id="PRU00169"/>
    </source>
</evidence>
<evidence type="ECO:0000313" key="11">
    <source>
        <dbReference type="Proteomes" id="UP001355207"/>
    </source>
</evidence>
<dbReference type="SMART" id="SM00387">
    <property type="entry name" value="HATPase_c"/>
    <property type="match status" value="1"/>
</dbReference>
<evidence type="ECO:0000256" key="1">
    <source>
        <dbReference type="ARBA" id="ARBA00000085"/>
    </source>
</evidence>
<dbReference type="SUPFAM" id="SSF55781">
    <property type="entry name" value="GAF domain-like"/>
    <property type="match status" value="1"/>
</dbReference>
<dbReference type="SUPFAM" id="SSF47384">
    <property type="entry name" value="Homodimeric domain of signal transducing histidine kinase"/>
    <property type="match status" value="1"/>
</dbReference>
<dbReference type="Proteomes" id="UP001355207">
    <property type="component" value="Chromosome 4"/>
</dbReference>
<reference evidence="10 11" key="1">
    <citation type="submission" date="2024-01" db="EMBL/GenBank/DDBJ databases">
        <title>Comparative genomics of Cryptococcus and Kwoniella reveals pathogenesis evolution and contrasting modes of karyotype evolution via chromosome fusion or intercentromeric recombination.</title>
        <authorList>
            <person name="Coelho M.A."/>
            <person name="David-Palma M."/>
            <person name="Shea T."/>
            <person name="Bowers K."/>
            <person name="McGinley-Smith S."/>
            <person name="Mohammad A.W."/>
            <person name="Gnirke A."/>
            <person name="Yurkov A.M."/>
            <person name="Nowrousian M."/>
            <person name="Sun S."/>
            <person name="Cuomo C.A."/>
            <person name="Heitman J."/>
        </authorList>
    </citation>
    <scope>NUCLEOTIDE SEQUENCE [LARGE SCALE GENOMIC DNA]</scope>
    <source>
        <strain evidence="10 11">CBS 6074</strain>
    </source>
</reference>
<feature type="compositionally biased region" description="Polar residues" evidence="7">
    <location>
        <begin position="1335"/>
        <end position="1369"/>
    </location>
</feature>
<dbReference type="Pfam" id="PF00072">
    <property type="entry name" value="Response_reg"/>
    <property type="match status" value="1"/>
</dbReference>
<dbReference type="InterPro" id="IPR036097">
    <property type="entry name" value="HisK_dim/P_sf"/>
</dbReference>
<dbReference type="SUPFAM" id="SSF52172">
    <property type="entry name" value="CheY-like"/>
    <property type="match status" value="1"/>
</dbReference>
<dbReference type="SMART" id="SM00448">
    <property type="entry name" value="REC"/>
    <property type="match status" value="1"/>
</dbReference>
<dbReference type="InterPro" id="IPR004358">
    <property type="entry name" value="Sig_transdc_His_kin-like_C"/>
</dbReference>
<feature type="region of interest" description="Disordered" evidence="7">
    <location>
        <begin position="1264"/>
        <end position="1323"/>
    </location>
</feature>
<dbReference type="InterPro" id="IPR001789">
    <property type="entry name" value="Sig_transdc_resp-reg_receiver"/>
</dbReference>
<evidence type="ECO:0000256" key="7">
    <source>
        <dbReference type="SAM" id="MobiDB-lite"/>
    </source>
</evidence>
<dbReference type="GO" id="GO:0000155">
    <property type="term" value="F:phosphorelay sensor kinase activity"/>
    <property type="evidence" value="ECO:0007669"/>
    <property type="project" value="InterPro"/>
</dbReference>